<gene>
    <name evidence="7" type="ORF">H8D96_13430</name>
</gene>
<dbReference type="GO" id="GO:0030416">
    <property type="term" value="P:methylamine metabolic process"/>
    <property type="evidence" value="ECO:0007669"/>
    <property type="project" value="InterPro"/>
</dbReference>
<evidence type="ECO:0000256" key="5">
    <source>
        <dbReference type="SAM" id="Phobius"/>
    </source>
</evidence>
<dbReference type="AlphaFoldDB" id="A0A8J6TMU0"/>
<evidence type="ECO:0000256" key="4">
    <source>
        <dbReference type="ARBA" id="ARBA00023136"/>
    </source>
</evidence>
<feature type="domain" description="Methylamine utilisation protein MauE" evidence="6">
    <location>
        <begin position="20"/>
        <end position="147"/>
    </location>
</feature>
<comment type="caution">
    <text evidence="7">The sequence shown here is derived from an EMBL/GenBank/DDBJ whole genome shotgun (WGS) entry which is preliminary data.</text>
</comment>
<dbReference type="InterPro" id="IPR009908">
    <property type="entry name" value="Methylamine_util_MauE"/>
</dbReference>
<feature type="transmembrane region" description="Helical" evidence="5">
    <location>
        <begin position="132"/>
        <end position="151"/>
    </location>
</feature>
<name>A0A8J6TMU0_9BACT</name>
<feature type="transmembrane region" description="Helical" evidence="5">
    <location>
        <begin position="20"/>
        <end position="38"/>
    </location>
</feature>
<evidence type="ECO:0000313" key="8">
    <source>
        <dbReference type="Proteomes" id="UP000605201"/>
    </source>
</evidence>
<comment type="subcellular location">
    <subcellularLocation>
        <location evidence="1">Membrane</location>
        <topology evidence="1">Multi-pass membrane protein</topology>
    </subcellularLocation>
</comment>
<dbReference type="UniPathway" id="UPA00895"/>
<organism evidence="7 8">
    <name type="scientific">Candidatus Desulfatibia vada</name>
    <dbReference type="NCBI Taxonomy" id="2841696"/>
    <lineage>
        <taxon>Bacteria</taxon>
        <taxon>Pseudomonadati</taxon>
        <taxon>Thermodesulfobacteriota</taxon>
        <taxon>Desulfobacteria</taxon>
        <taxon>Desulfobacterales</taxon>
        <taxon>Desulfobacterales incertae sedis</taxon>
        <taxon>Candidatus Desulfatibia</taxon>
    </lineage>
</organism>
<keyword evidence="2 5" id="KW-0812">Transmembrane</keyword>
<dbReference type="Proteomes" id="UP000605201">
    <property type="component" value="Unassembled WGS sequence"/>
</dbReference>
<proteinExistence type="predicted"/>
<dbReference type="EMBL" id="JACNIG010000253">
    <property type="protein sequence ID" value="MBC8432906.1"/>
    <property type="molecule type" value="Genomic_DNA"/>
</dbReference>
<feature type="transmembrane region" description="Helical" evidence="5">
    <location>
        <begin position="93"/>
        <end position="112"/>
    </location>
</feature>
<dbReference type="Pfam" id="PF07291">
    <property type="entry name" value="MauE"/>
    <property type="match status" value="1"/>
</dbReference>
<protein>
    <submittedName>
        <fullName evidence="7">DoxX family membrane protein</fullName>
    </submittedName>
</protein>
<sequence length="166" mass="18596">MNCSTEKKPAETKPWHLHRIFALLARLILGGIFIYASFDKILHPAAFAEAVYNYQVLPDGFINLTAIVLPWLELVLGSFLIIGFWLPGTVVMSNLLLMTFTGALLFNMARGLDIGCGCFSTTTESAINLWTVLRDTSFLIPAAYLFYVTFFPRNKPALNRSDDELL</sequence>
<reference evidence="7 8" key="1">
    <citation type="submission" date="2020-08" db="EMBL/GenBank/DDBJ databases">
        <title>Bridging the membrane lipid divide: bacteria of the FCB group superphylum have the potential to synthesize archaeal ether lipids.</title>
        <authorList>
            <person name="Villanueva L."/>
            <person name="Von Meijenfeldt F.A.B."/>
            <person name="Westbye A.B."/>
            <person name="Yadav S."/>
            <person name="Hopmans E.C."/>
            <person name="Dutilh B.E."/>
            <person name="Sinninghe Damste J.S."/>
        </authorList>
    </citation>
    <scope>NUCLEOTIDE SEQUENCE [LARGE SCALE GENOMIC DNA]</scope>
    <source>
        <strain evidence="7">NIOZ-UU17</strain>
    </source>
</reference>
<feature type="transmembrane region" description="Helical" evidence="5">
    <location>
        <begin position="61"/>
        <end position="86"/>
    </location>
</feature>
<evidence type="ECO:0000256" key="2">
    <source>
        <dbReference type="ARBA" id="ARBA00022692"/>
    </source>
</evidence>
<evidence type="ECO:0000313" key="7">
    <source>
        <dbReference type="EMBL" id="MBC8432906.1"/>
    </source>
</evidence>
<dbReference type="GO" id="GO:0016020">
    <property type="term" value="C:membrane"/>
    <property type="evidence" value="ECO:0007669"/>
    <property type="project" value="UniProtKB-SubCell"/>
</dbReference>
<keyword evidence="3 5" id="KW-1133">Transmembrane helix</keyword>
<evidence type="ECO:0000259" key="6">
    <source>
        <dbReference type="Pfam" id="PF07291"/>
    </source>
</evidence>
<accession>A0A8J6TMU0</accession>
<keyword evidence="4 5" id="KW-0472">Membrane</keyword>
<evidence type="ECO:0000256" key="3">
    <source>
        <dbReference type="ARBA" id="ARBA00022989"/>
    </source>
</evidence>
<evidence type="ECO:0000256" key="1">
    <source>
        <dbReference type="ARBA" id="ARBA00004141"/>
    </source>
</evidence>